<organism evidence="11 12">
    <name type="scientific">Rhypophila decipiens</name>
    <dbReference type="NCBI Taxonomy" id="261697"/>
    <lineage>
        <taxon>Eukaryota</taxon>
        <taxon>Fungi</taxon>
        <taxon>Dikarya</taxon>
        <taxon>Ascomycota</taxon>
        <taxon>Pezizomycotina</taxon>
        <taxon>Sordariomycetes</taxon>
        <taxon>Sordariomycetidae</taxon>
        <taxon>Sordariales</taxon>
        <taxon>Naviculisporaceae</taxon>
        <taxon>Rhypophila</taxon>
    </lineage>
</organism>
<dbReference type="Pfam" id="PF11807">
    <property type="entry name" value="UstYa"/>
    <property type="match status" value="1"/>
</dbReference>
<evidence type="ECO:0000256" key="7">
    <source>
        <dbReference type="ARBA" id="ARBA00023180"/>
    </source>
</evidence>
<gene>
    <name evidence="11" type="ORF">QBC37DRAFT_394553</name>
</gene>
<reference evidence="11" key="2">
    <citation type="submission" date="2023-05" db="EMBL/GenBank/DDBJ databases">
        <authorList>
            <consortium name="Lawrence Berkeley National Laboratory"/>
            <person name="Steindorff A."/>
            <person name="Hensen N."/>
            <person name="Bonometti L."/>
            <person name="Westerberg I."/>
            <person name="Brannstrom I.O."/>
            <person name="Guillou S."/>
            <person name="Cros-Aarteil S."/>
            <person name="Calhoun S."/>
            <person name="Haridas S."/>
            <person name="Kuo A."/>
            <person name="Mondo S."/>
            <person name="Pangilinan J."/>
            <person name="Riley R."/>
            <person name="Labutti K."/>
            <person name="Andreopoulos B."/>
            <person name="Lipzen A."/>
            <person name="Chen C."/>
            <person name="Yanf M."/>
            <person name="Daum C."/>
            <person name="Ng V."/>
            <person name="Clum A."/>
            <person name="Ohm R."/>
            <person name="Martin F."/>
            <person name="Silar P."/>
            <person name="Natvig D."/>
            <person name="Lalanne C."/>
            <person name="Gautier V."/>
            <person name="Ament-Velasquez S.L."/>
            <person name="Kruys A."/>
            <person name="Hutchinson M.I."/>
            <person name="Powell A.J."/>
            <person name="Barry K."/>
            <person name="Miller A.N."/>
            <person name="Grigoriev I.V."/>
            <person name="Debuchy R."/>
            <person name="Gladieux P."/>
            <person name="Thoren M.H."/>
            <person name="Johannesson H."/>
        </authorList>
    </citation>
    <scope>NUCLEOTIDE SEQUENCE</scope>
    <source>
        <strain evidence="11">PSN293</strain>
    </source>
</reference>
<evidence type="ECO:0000256" key="2">
    <source>
        <dbReference type="ARBA" id="ARBA00004685"/>
    </source>
</evidence>
<evidence type="ECO:0000313" key="11">
    <source>
        <dbReference type="EMBL" id="KAK4219670.1"/>
    </source>
</evidence>
<evidence type="ECO:0000313" key="12">
    <source>
        <dbReference type="Proteomes" id="UP001301769"/>
    </source>
</evidence>
<feature type="transmembrane region" description="Helical" evidence="10">
    <location>
        <begin position="61"/>
        <end position="83"/>
    </location>
</feature>
<comment type="pathway">
    <text evidence="2">Mycotoxin biosynthesis.</text>
</comment>
<keyword evidence="12" id="KW-1185">Reference proteome</keyword>
<sequence>MSSDPESKSFLQNRDDEIDDSLSDDDDDEGLIVHEHELLSGGDKKRTAPEAFERRSFTKGWIYLTLNNIFLGGNILLFAWMFWGVLTVRSYCPDVPSSILSPAIEYEDRVIDHRRKQPIPQRIKDDWLTWDRGFTGEIFRATEEDLKSSGVYFDDSLKLENGGYLSGLGVMHELHCLAWIQQMYAGKKTTPFERTVPEIGHLDHCIYVLFRSITCRPDLTIGGLYWEPSDEEMGHGHEHEERKMKRDYAHMSMSGGSHRDDRHKVQKCVKWEGVEAWLKIRLINQTSDDVFEGVMSPDGVVRHVPASELGDKKRAVSTVFV</sequence>
<evidence type="ECO:0000256" key="8">
    <source>
        <dbReference type="ARBA" id="ARBA00035112"/>
    </source>
</evidence>
<evidence type="ECO:0000256" key="6">
    <source>
        <dbReference type="ARBA" id="ARBA00023136"/>
    </source>
</evidence>
<keyword evidence="3 10" id="KW-0812">Transmembrane</keyword>
<evidence type="ECO:0000256" key="1">
    <source>
        <dbReference type="ARBA" id="ARBA00004167"/>
    </source>
</evidence>
<dbReference type="PANTHER" id="PTHR33365">
    <property type="entry name" value="YALI0B05434P"/>
    <property type="match status" value="1"/>
</dbReference>
<dbReference type="GO" id="GO:0016020">
    <property type="term" value="C:membrane"/>
    <property type="evidence" value="ECO:0007669"/>
    <property type="project" value="UniProtKB-SubCell"/>
</dbReference>
<evidence type="ECO:0000256" key="5">
    <source>
        <dbReference type="ARBA" id="ARBA00023026"/>
    </source>
</evidence>
<dbReference type="AlphaFoldDB" id="A0AAN7BFN8"/>
<dbReference type="GO" id="GO:0043386">
    <property type="term" value="P:mycotoxin biosynthetic process"/>
    <property type="evidence" value="ECO:0007669"/>
    <property type="project" value="InterPro"/>
</dbReference>
<comment type="caution">
    <text evidence="11">The sequence shown here is derived from an EMBL/GenBank/DDBJ whole genome shotgun (WGS) entry which is preliminary data.</text>
</comment>
<comment type="similarity">
    <text evidence="8">Belongs to the ustYa family.</text>
</comment>
<feature type="compositionally biased region" description="Acidic residues" evidence="9">
    <location>
        <begin position="16"/>
        <end position="27"/>
    </location>
</feature>
<keyword evidence="4 10" id="KW-1133">Transmembrane helix</keyword>
<feature type="region of interest" description="Disordered" evidence="9">
    <location>
        <begin position="1"/>
        <end position="27"/>
    </location>
</feature>
<keyword evidence="7" id="KW-0325">Glycoprotein</keyword>
<proteinExistence type="inferred from homology"/>
<accession>A0AAN7BFN8</accession>
<dbReference type="EMBL" id="MU858047">
    <property type="protein sequence ID" value="KAK4219670.1"/>
    <property type="molecule type" value="Genomic_DNA"/>
</dbReference>
<keyword evidence="6 10" id="KW-0472">Membrane</keyword>
<comment type="subcellular location">
    <subcellularLocation>
        <location evidence="1">Membrane</location>
        <topology evidence="1">Single-pass membrane protein</topology>
    </subcellularLocation>
</comment>
<name>A0AAN7BFN8_9PEZI</name>
<evidence type="ECO:0000256" key="9">
    <source>
        <dbReference type="SAM" id="MobiDB-lite"/>
    </source>
</evidence>
<feature type="compositionally biased region" description="Polar residues" evidence="9">
    <location>
        <begin position="1"/>
        <end position="12"/>
    </location>
</feature>
<dbReference type="PANTHER" id="PTHR33365:SF4">
    <property type="entry name" value="CYCLOCHLOROTINE BIOSYNTHESIS PROTEIN O"/>
    <property type="match status" value="1"/>
</dbReference>
<dbReference type="Proteomes" id="UP001301769">
    <property type="component" value="Unassembled WGS sequence"/>
</dbReference>
<evidence type="ECO:0000256" key="4">
    <source>
        <dbReference type="ARBA" id="ARBA00022989"/>
    </source>
</evidence>
<evidence type="ECO:0000256" key="10">
    <source>
        <dbReference type="SAM" id="Phobius"/>
    </source>
</evidence>
<keyword evidence="5" id="KW-0843">Virulence</keyword>
<protein>
    <submittedName>
        <fullName evidence="11">Uncharacterized protein</fullName>
    </submittedName>
</protein>
<dbReference type="InterPro" id="IPR021765">
    <property type="entry name" value="UstYa-like"/>
</dbReference>
<evidence type="ECO:0000256" key="3">
    <source>
        <dbReference type="ARBA" id="ARBA00022692"/>
    </source>
</evidence>
<reference evidence="11" key="1">
    <citation type="journal article" date="2023" name="Mol. Phylogenet. Evol.">
        <title>Genome-scale phylogeny and comparative genomics of the fungal order Sordariales.</title>
        <authorList>
            <person name="Hensen N."/>
            <person name="Bonometti L."/>
            <person name="Westerberg I."/>
            <person name="Brannstrom I.O."/>
            <person name="Guillou S."/>
            <person name="Cros-Aarteil S."/>
            <person name="Calhoun S."/>
            <person name="Haridas S."/>
            <person name="Kuo A."/>
            <person name="Mondo S."/>
            <person name="Pangilinan J."/>
            <person name="Riley R."/>
            <person name="LaButti K."/>
            <person name="Andreopoulos B."/>
            <person name="Lipzen A."/>
            <person name="Chen C."/>
            <person name="Yan M."/>
            <person name="Daum C."/>
            <person name="Ng V."/>
            <person name="Clum A."/>
            <person name="Steindorff A."/>
            <person name="Ohm R.A."/>
            <person name="Martin F."/>
            <person name="Silar P."/>
            <person name="Natvig D.O."/>
            <person name="Lalanne C."/>
            <person name="Gautier V."/>
            <person name="Ament-Velasquez S.L."/>
            <person name="Kruys A."/>
            <person name="Hutchinson M.I."/>
            <person name="Powell A.J."/>
            <person name="Barry K."/>
            <person name="Miller A.N."/>
            <person name="Grigoriev I.V."/>
            <person name="Debuchy R."/>
            <person name="Gladieux P."/>
            <person name="Hiltunen Thoren M."/>
            <person name="Johannesson H."/>
        </authorList>
    </citation>
    <scope>NUCLEOTIDE SEQUENCE</scope>
    <source>
        <strain evidence="11">PSN293</strain>
    </source>
</reference>